<dbReference type="InterPro" id="IPR036890">
    <property type="entry name" value="HATPase_C_sf"/>
</dbReference>
<dbReference type="SUPFAM" id="SSF55874">
    <property type="entry name" value="ATPase domain of HSP90 chaperone/DNA topoisomerase II/histidine kinase"/>
    <property type="match status" value="1"/>
</dbReference>
<organism evidence="10 11">
    <name type="scientific">Anaerobiospirillum thomasii</name>
    <dbReference type="NCBI Taxonomy" id="179995"/>
    <lineage>
        <taxon>Bacteria</taxon>
        <taxon>Pseudomonadati</taxon>
        <taxon>Pseudomonadota</taxon>
        <taxon>Gammaproteobacteria</taxon>
        <taxon>Aeromonadales</taxon>
        <taxon>Succinivibrionaceae</taxon>
        <taxon>Anaerobiospirillum</taxon>
    </lineage>
</organism>
<feature type="transmembrane region" description="Helical" evidence="7">
    <location>
        <begin position="330"/>
        <end position="351"/>
    </location>
</feature>
<keyword evidence="3 6" id="KW-0597">Phosphoprotein</keyword>
<dbReference type="GO" id="GO:0000155">
    <property type="term" value="F:phosphorelay sensor kinase activity"/>
    <property type="evidence" value="ECO:0007669"/>
    <property type="project" value="InterPro"/>
</dbReference>
<evidence type="ECO:0000259" key="9">
    <source>
        <dbReference type="PROSITE" id="PS50110"/>
    </source>
</evidence>
<feature type="transmembrane region" description="Helical" evidence="7">
    <location>
        <begin position="32"/>
        <end position="52"/>
    </location>
</feature>
<accession>A0A2X0VS89</accession>
<dbReference type="GO" id="GO:0009927">
    <property type="term" value="F:histidine phosphotransfer kinase activity"/>
    <property type="evidence" value="ECO:0007669"/>
    <property type="project" value="TreeGrafter"/>
</dbReference>
<dbReference type="Gene3D" id="3.40.50.2300">
    <property type="match status" value="1"/>
</dbReference>
<dbReference type="InterPro" id="IPR011006">
    <property type="entry name" value="CheY-like_superfamily"/>
</dbReference>
<reference evidence="10 11" key="1">
    <citation type="submission" date="2018-06" db="EMBL/GenBank/DDBJ databases">
        <authorList>
            <consortium name="Pathogen Informatics"/>
            <person name="Doyle S."/>
        </authorList>
    </citation>
    <scope>NUCLEOTIDE SEQUENCE [LARGE SCALE GENOMIC DNA]</scope>
    <source>
        <strain evidence="10 11">NCTC13093</strain>
    </source>
</reference>
<evidence type="ECO:0000256" key="5">
    <source>
        <dbReference type="ARBA" id="ARBA00022777"/>
    </source>
</evidence>
<evidence type="ECO:0000256" key="4">
    <source>
        <dbReference type="ARBA" id="ARBA00022679"/>
    </source>
</evidence>
<evidence type="ECO:0000256" key="6">
    <source>
        <dbReference type="PROSITE-ProRule" id="PRU00169"/>
    </source>
</evidence>
<dbReference type="Pfam" id="PF02518">
    <property type="entry name" value="HATPase_c"/>
    <property type="match status" value="1"/>
</dbReference>
<dbReference type="Proteomes" id="UP000250086">
    <property type="component" value="Unassembled WGS sequence"/>
</dbReference>
<gene>
    <name evidence="10" type="primary">luxQ</name>
    <name evidence="10" type="ORF">NCTC13093_02048</name>
</gene>
<keyword evidence="7" id="KW-1133">Transmembrane helix</keyword>
<dbReference type="PRINTS" id="PR00344">
    <property type="entry name" value="BCTRLSENSOR"/>
</dbReference>
<dbReference type="Gene3D" id="1.10.287.130">
    <property type="match status" value="1"/>
</dbReference>
<protein>
    <recommendedName>
        <fullName evidence="2">histidine kinase</fullName>
        <ecNumber evidence="2">2.7.13.3</ecNumber>
    </recommendedName>
</protein>
<dbReference type="EMBL" id="UAPV01000001">
    <property type="protein sequence ID" value="SPT70630.1"/>
    <property type="molecule type" value="Genomic_DNA"/>
</dbReference>
<evidence type="ECO:0000259" key="8">
    <source>
        <dbReference type="PROSITE" id="PS50109"/>
    </source>
</evidence>
<dbReference type="RefSeq" id="WP_113744682.1">
    <property type="nucleotide sequence ID" value="NZ_UAPV01000001.1"/>
</dbReference>
<dbReference type="GO" id="GO:0005886">
    <property type="term" value="C:plasma membrane"/>
    <property type="evidence" value="ECO:0007669"/>
    <property type="project" value="TreeGrafter"/>
</dbReference>
<dbReference type="PANTHER" id="PTHR43047">
    <property type="entry name" value="TWO-COMPONENT HISTIDINE PROTEIN KINASE"/>
    <property type="match status" value="1"/>
</dbReference>
<keyword evidence="4 10" id="KW-0808">Transferase</keyword>
<name>A0A2X0VS89_9GAMM</name>
<dbReference type="InterPro" id="IPR001789">
    <property type="entry name" value="Sig_transdc_resp-reg_receiver"/>
</dbReference>
<sequence length="892" mass="102135">MLWDFAGTEKKFKVDNARLDSRLKRSKKNMSAYGVIVFFLFIFFTALGLFLLRSTILNNSHVLGNEIASRANTKILDFIDKQKEVLHIVGHYAENEIERAHQAGESFDEKAFVKEVKSLVSHSFAPFDYTFYGCFDGKMVTSESNAKDCFLSNPHLEPKTDATYWYSVIDSMGMHERNKFTTNDIVLFLHNSKESESNKTIFTLATKINAKGDAIAFDFISTKSPREIYLDGIPDTYSYFLLDPQGQIILFHNDKDNDKPFDVDKAQIFVNSIFTKFIDKKASTEIFEKNLRVSGPGGHSVHVYAHHDEVTGWYTILTTPYARVLDEYNFIFNIFICIVTLFLVVEISMLYREFHLSRQIEMTNESLKVLGNSYNDIIRIDFNNKRFTLLKSTDRMRDSIGQSNDTGLLFDYFKKVLRDDEWESFYENYSLASQEHLSVNRIRDMGHDFMIMDPDGLYRWYNIRLLFDESMDINDSILAIKLVDEDKLLEIEQKQLLKDALAMSHKNEESKSIFFSNMSHDMRTPLNGIMGLCAMAVNHVDDKERTLETINKITTTSKQLLSLIDDILEIARPEQQLTLNREKFNLHQSLNECLDLFTAQAKQEQKTLRVNYELQHENLIGDFPKLRQILNNLISNSFKYSQHGATISFSVREVVEQHLPQFIFEIKDTGIGMTPEFLKNLYVPYIREERMSNVKGTGLGMPIVKNLVHKMCGNIHVTSALGVGTTFIVTIPFEIDTECAQAQKHQEPENAPAEIDASGILKGLRILVVEDNELNMEIAEDILSMKGAIISKAWNGREAVDIFTQRGSDFDAILMDMRMPVMDGLQATAAIRALKENSWAQQIPIIAVTANAFAEDISATHATGMNAHVSKPIDFKILEKTLYRLIKKNKEL</sequence>
<dbReference type="CDD" id="cd00075">
    <property type="entry name" value="HATPase"/>
    <property type="match status" value="1"/>
</dbReference>
<dbReference type="SMART" id="SM00387">
    <property type="entry name" value="HATPase_c"/>
    <property type="match status" value="1"/>
</dbReference>
<keyword evidence="11" id="KW-1185">Reference proteome</keyword>
<dbReference type="PROSITE" id="PS50109">
    <property type="entry name" value="HIS_KIN"/>
    <property type="match status" value="1"/>
</dbReference>
<evidence type="ECO:0000313" key="11">
    <source>
        <dbReference type="Proteomes" id="UP000250086"/>
    </source>
</evidence>
<comment type="catalytic activity">
    <reaction evidence="1">
        <text>ATP + protein L-histidine = ADP + protein N-phospho-L-histidine.</text>
        <dbReference type="EC" id="2.7.13.3"/>
    </reaction>
</comment>
<dbReference type="AlphaFoldDB" id="A0A2X0VS89"/>
<feature type="domain" description="Response regulatory" evidence="9">
    <location>
        <begin position="765"/>
        <end position="886"/>
    </location>
</feature>
<evidence type="ECO:0000256" key="7">
    <source>
        <dbReference type="SAM" id="Phobius"/>
    </source>
</evidence>
<dbReference type="PANTHER" id="PTHR43047:SF72">
    <property type="entry name" value="OSMOSENSING HISTIDINE PROTEIN KINASE SLN1"/>
    <property type="match status" value="1"/>
</dbReference>
<dbReference type="Pfam" id="PF00512">
    <property type="entry name" value="HisKA"/>
    <property type="match status" value="1"/>
</dbReference>
<dbReference type="SUPFAM" id="SSF47384">
    <property type="entry name" value="Homodimeric domain of signal transducing histidine kinase"/>
    <property type="match status" value="1"/>
</dbReference>
<dbReference type="InterPro" id="IPR005467">
    <property type="entry name" value="His_kinase_dom"/>
</dbReference>
<dbReference type="InterPro" id="IPR003594">
    <property type="entry name" value="HATPase_dom"/>
</dbReference>
<dbReference type="CDD" id="cd17546">
    <property type="entry name" value="REC_hyHK_CKI1_RcsC-like"/>
    <property type="match status" value="1"/>
</dbReference>
<keyword evidence="5 10" id="KW-0418">Kinase</keyword>
<dbReference type="SUPFAM" id="SSF52172">
    <property type="entry name" value="CheY-like"/>
    <property type="match status" value="1"/>
</dbReference>
<dbReference type="SMART" id="SM00448">
    <property type="entry name" value="REC"/>
    <property type="match status" value="1"/>
</dbReference>
<dbReference type="InterPro" id="IPR003661">
    <property type="entry name" value="HisK_dim/P_dom"/>
</dbReference>
<keyword evidence="7" id="KW-0472">Membrane</keyword>
<dbReference type="CDD" id="cd00082">
    <property type="entry name" value="HisKA"/>
    <property type="match status" value="1"/>
</dbReference>
<dbReference type="SMART" id="SM00388">
    <property type="entry name" value="HisKA"/>
    <property type="match status" value="1"/>
</dbReference>
<feature type="domain" description="Histidine kinase" evidence="8">
    <location>
        <begin position="517"/>
        <end position="735"/>
    </location>
</feature>
<dbReference type="InterPro" id="IPR036097">
    <property type="entry name" value="HisK_dim/P_sf"/>
</dbReference>
<dbReference type="InterPro" id="IPR004358">
    <property type="entry name" value="Sig_transdc_His_kin-like_C"/>
</dbReference>
<keyword evidence="7" id="KW-0812">Transmembrane</keyword>
<dbReference type="Gene3D" id="3.30.565.10">
    <property type="entry name" value="Histidine kinase-like ATPase, C-terminal domain"/>
    <property type="match status" value="1"/>
</dbReference>
<dbReference type="PROSITE" id="PS50110">
    <property type="entry name" value="RESPONSE_REGULATORY"/>
    <property type="match status" value="1"/>
</dbReference>
<dbReference type="EC" id="2.7.13.3" evidence="2"/>
<dbReference type="Pfam" id="PF00072">
    <property type="entry name" value="Response_reg"/>
    <property type="match status" value="1"/>
</dbReference>
<evidence type="ECO:0000256" key="2">
    <source>
        <dbReference type="ARBA" id="ARBA00012438"/>
    </source>
</evidence>
<evidence type="ECO:0000256" key="3">
    <source>
        <dbReference type="ARBA" id="ARBA00022553"/>
    </source>
</evidence>
<proteinExistence type="predicted"/>
<evidence type="ECO:0000313" key="10">
    <source>
        <dbReference type="EMBL" id="SPT70630.1"/>
    </source>
</evidence>
<evidence type="ECO:0000256" key="1">
    <source>
        <dbReference type="ARBA" id="ARBA00000085"/>
    </source>
</evidence>
<feature type="modified residue" description="4-aspartylphosphate" evidence="6">
    <location>
        <position position="816"/>
    </location>
</feature>